<gene>
    <name evidence="2" type="ORF">EHQ64_16095</name>
</gene>
<dbReference type="SUPFAM" id="SSF55729">
    <property type="entry name" value="Acyl-CoA N-acyltransferases (Nat)"/>
    <property type="match status" value="1"/>
</dbReference>
<feature type="compositionally biased region" description="Basic and acidic residues" evidence="1">
    <location>
        <begin position="378"/>
        <end position="391"/>
    </location>
</feature>
<evidence type="ECO:0000313" key="3">
    <source>
        <dbReference type="Proteomes" id="UP000297762"/>
    </source>
</evidence>
<protein>
    <submittedName>
        <fullName evidence="2">GNAT family N-acetyltransferase</fullName>
    </submittedName>
</protein>
<dbReference type="RefSeq" id="WP_135650826.1">
    <property type="nucleotide sequence ID" value="NZ_RQGF01000030.1"/>
</dbReference>
<feature type="region of interest" description="Disordered" evidence="1">
    <location>
        <begin position="370"/>
        <end position="391"/>
    </location>
</feature>
<keyword evidence="2" id="KW-0808">Transferase</keyword>
<dbReference type="InterPro" id="IPR016181">
    <property type="entry name" value="Acyl_CoA_acyltransferase"/>
</dbReference>
<dbReference type="Pfam" id="PF04339">
    <property type="entry name" value="FemAB_like"/>
    <property type="match status" value="1"/>
</dbReference>
<sequence length="391" mass="45752">MPEYPKLKWIRSLNEISSEDWNRLGDPENPFSNHEFLHSLELSSCVGGKTSWQPEYLVAEDERGVHSSIAFYHKYDSYGEYVFDHSWANFFSQNGLSYYPKGLVAYPFTPVNGKKILRRQDVSLEEALDILLPELLANAEDQGLSSVHFLFLEEEEAKALEKRGFATRITHQFHWKNRGYTSFENFLGDFRSKKRIQIKKERETIRESEIQIVCKEGKDISEKDMDSIYSFYTETYSRKWGSPYLNRKFFKIILEKFSSNLVLFLAKKEGQTIGGTFNLKKGKKLYGRYWGSEGHYPFLHFECCYYAPIEYAISHNFEIFEAGAQGEQKFLRGFPAVPTYSSHFIFHDQARNAIERFLESERMHMQEMIRETNLSSPLKEESNSGRGETEL</sequence>
<dbReference type="InterPro" id="IPR007434">
    <property type="entry name" value="FemAB-like"/>
</dbReference>
<accession>A0A4R9K318</accession>
<dbReference type="Gene3D" id="3.40.630.30">
    <property type="match status" value="1"/>
</dbReference>
<keyword evidence="3" id="KW-1185">Reference proteome</keyword>
<dbReference type="OrthoDB" id="9776898at2"/>
<name>A0A4R9K318_9LEPT</name>
<reference evidence="2" key="1">
    <citation type="journal article" date="2019" name="PLoS Negl. Trop. Dis.">
        <title>Revisiting the worldwide diversity of Leptospira species in the environment.</title>
        <authorList>
            <person name="Vincent A.T."/>
            <person name="Schiettekatte O."/>
            <person name="Bourhy P."/>
            <person name="Veyrier F.J."/>
            <person name="Picardeau M."/>
        </authorList>
    </citation>
    <scope>NUCLEOTIDE SEQUENCE [LARGE SCALE GENOMIC DNA]</scope>
    <source>
        <strain evidence="2">201702455</strain>
    </source>
</reference>
<comment type="caution">
    <text evidence="2">The sequence shown here is derived from an EMBL/GenBank/DDBJ whole genome shotgun (WGS) entry which is preliminary data.</text>
</comment>
<dbReference type="AlphaFoldDB" id="A0A4R9K318"/>
<dbReference type="Proteomes" id="UP000297762">
    <property type="component" value="Unassembled WGS sequence"/>
</dbReference>
<dbReference type="PANTHER" id="PTHR47017:SF1">
    <property type="entry name" value="ACYL-COA"/>
    <property type="match status" value="1"/>
</dbReference>
<dbReference type="EMBL" id="RQGF01000030">
    <property type="protein sequence ID" value="TGL59611.1"/>
    <property type="molecule type" value="Genomic_DNA"/>
</dbReference>
<dbReference type="GO" id="GO:0016740">
    <property type="term" value="F:transferase activity"/>
    <property type="evidence" value="ECO:0007669"/>
    <property type="project" value="UniProtKB-KW"/>
</dbReference>
<proteinExistence type="predicted"/>
<evidence type="ECO:0000256" key="1">
    <source>
        <dbReference type="SAM" id="MobiDB-lite"/>
    </source>
</evidence>
<dbReference type="PANTHER" id="PTHR47017">
    <property type="entry name" value="ACYL-COA"/>
    <property type="match status" value="1"/>
</dbReference>
<evidence type="ECO:0000313" key="2">
    <source>
        <dbReference type="EMBL" id="TGL59611.1"/>
    </source>
</evidence>
<organism evidence="2 3">
    <name type="scientific">Leptospira sarikeiensis</name>
    <dbReference type="NCBI Taxonomy" id="2484943"/>
    <lineage>
        <taxon>Bacteria</taxon>
        <taxon>Pseudomonadati</taxon>
        <taxon>Spirochaetota</taxon>
        <taxon>Spirochaetia</taxon>
        <taxon>Leptospirales</taxon>
        <taxon>Leptospiraceae</taxon>
        <taxon>Leptospira</taxon>
    </lineage>
</organism>